<evidence type="ECO:0000256" key="17">
    <source>
        <dbReference type="SAM" id="SignalP"/>
    </source>
</evidence>
<keyword evidence="19" id="KW-1185">Reference proteome</keyword>
<dbReference type="GO" id="GO:0071555">
    <property type="term" value="P:cell wall organization"/>
    <property type="evidence" value="ECO:0007669"/>
    <property type="project" value="UniProtKB-KW"/>
</dbReference>
<dbReference type="InterPro" id="IPR000743">
    <property type="entry name" value="Glyco_hydro_28"/>
</dbReference>
<comment type="catalytic activity">
    <reaction evidence="15">
        <text>[(1-&gt;4)-alpha-D-galacturonosyl](n) + H2O = alpha-D-galacturonate + [(1-&gt;4)-alpha-D-galacturonosyl](n-1)</text>
        <dbReference type="Rhea" id="RHEA:14117"/>
        <dbReference type="Rhea" id="RHEA-COMP:14570"/>
        <dbReference type="Rhea" id="RHEA-COMP:14572"/>
        <dbReference type="ChEBI" id="CHEBI:15377"/>
        <dbReference type="ChEBI" id="CHEBI:58658"/>
        <dbReference type="ChEBI" id="CHEBI:140523"/>
        <dbReference type="EC" id="3.2.1.67"/>
    </reaction>
</comment>
<dbReference type="EMBL" id="ML977026">
    <property type="protein sequence ID" value="KAF1950433.1"/>
    <property type="molecule type" value="Genomic_DNA"/>
</dbReference>
<reference evidence="18" key="1">
    <citation type="journal article" date="2020" name="Stud. Mycol.">
        <title>101 Dothideomycetes genomes: a test case for predicting lifestyles and emergence of pathogens.</title>
        <authorList>
            <person name="Haridas S."/>
            <person name="Albert R."/>
            <person name="Binder M."/>
            <person name="Bloem J."/>
            <person name="Labutti K."/>
            <person name="Salamov A."/>
            <person name="Andreopoulos B."/>
            <person name="Baker S."/>
            <person name="Barry K."/>
            <person name="Bills G."/>
            <person name="Bluhm B."/>
            <person name="Cannon C."/>
            <person name="Castanera R."/>
            <person name="Culley D."/>
            <person name="Daum C."/>
            <person name="Ezra D."/>
            <person name="Gonzalez J."/>
            <person name="Henrissat B."/>
            <person name="Kuo A."/>
            <person name="Liang C."/>
            <person name="Lipzen A."/>
            <person name="Lutzoni F."/>
            <person name="Magnuson J."/>
            <person name="Mondo S."/>
            <person name="Nolan M."/>
            <person name="Ohm R."/>
            <person name="Pangilinan J."/>
            <person name="Park H.-J."/>
            <person name="Ramirez L."/>
            <person name="Alfaro M."/>
            <person name="Sun H."/>
            <person name="Tritt A."/>
            <person name="Yoshinaga Y."/>
            <person name="Zwiers L.-H."/>
            <person name="Turgeon B."/>
            <person name="Goodwin S."/>
            <person name="Spatafora J."/>
            <person name="Crous P."/>
            <person name="Grigoriev I."/>
        </authorList>
    </citation>
    <scope>NUCLEOTIDE SEQUENCE</scope>
    <source>
        <strain evidence="18">CBS 675.92</strain>
    </source>
</reference>
<dbReference type="EC" id="3.2.1.67" evidence="12"/>
<keyword evidence="9 16" id="KW-0326">Glycosidase</keyword>
<comment type="similarity">
    <text evidence="2 16">Belongs to the glycosyl hydrolase 28 family.</text>
</comment>
<keyword evidence="5" id="KW-0677">Repeat</keyword>
<dbReference type="GO" id="GO:0005576">
    <property type="term" value="C:extracellular region"/>
    <property type="evidence" value="ECO:0007669"/>
    <property type="project" value="UniProtKB-SubCell"/>
</dbReference>
<feature type="signal peptide" evidence="17">
    <location>
        <begin position="1"/>
        <end position="18"/>
    </location>
</feature>
<dbReference type="Pfam" id="PF00295">
    <property type="entry name" value="Glyco_hydro_28"/>
    <property type="match status" value="1"/>
</dbReference>
<keyword evidence="4 17" id="KW-0732">Signal</keyword>
<evidence type="ECO:0000256" key="10">
    <source>
        <dbReference type="ARBA" id="ARBA00023316"/>
    </source>
</evidence>
<comment type="function">
    <text evidence="11">Specific in hydrolyzing the terminal glycosidic bond of polygalacturonic acid and oligogalacturonates.</text>
</comment>
<evidence type="ECO:0000313" key="19">
    <source>
        <dbReference type="Proteomes" id="UP000800035"/>
    </source>
</evidence>
<dbReference type="InterPro" id="IPR012334">
    <property type="entry name" value="Pectin_lyas_fold"/>
</dbReference>
<evidence type="ECO:0000256" key="1">
    <source>
        <dbReference type="ARBA" id="ARBA00004613"/>
    </source>
</evidence>
<dbReference type="AlphaFoldDB" id="A0A6A5TCC4"/>
<gene>
    <name evidence="18" type="ORF">CC80DRAFT_482881</name>
</gene>
<dbReference type="InterPro" id="IPR011050">
    <property type="entry name" value="Pectin_lyase_fold/virulence"/>
</dbReference>
<dbReference type="Proteomes" id="UP000800035">
    <property type="component" value="Unassembled WGS sequence"/>
</dbReference>
<dbReference type="PANTHER" id="PTHR31736:SF6">
    <property type="entry name" value="EXOPOLYGALACTURONASE B-RELATED"/>
    <property type="match status" value="1"/>
</dbReference>
<dbReference type="PANTHER" id="PTHR31736">
    <property type="match status" value="1"/>
</dbReference>
<feature type="chain" id="PRO_5025455516" description="galacturonan 1,4-alpha-galacturonidase" evidence="17">
    <location>
        <begin position="19"/>
        <end position="459"/>
    </location>
</feature>
<evidence type="ECO:0000256" key="11">
    <source>
        <dbReference type="ARBA" id="ARBA00037312"/>
    </source>
</evidence>
<evidence type="ECO:0000256" key="16">
    <source>
        <dbReference type="RuleBase" id="RU361169"/>
    </source>
</evidence>
<evidence type="ECO:0000256" key="6">
    <source>
        <dbReference type="ARBA" id="ARBA00022801"/>
    </source>
</evidence>
<evidence type="ECO:0000256" key="12">
    <source>
        <dbReference type="ARBA" id="ARBA00038933"/>
    </source>
</evidence>
<dbReference type="SUPFAM" id="SSF51126">
    <property type="entry name" value="Pectin lyase-like"/>
    <property type="match status" value="1"/>
</dbReference>
<evidence type="ECO:0000256" key="15">
    <source>
        <dbReference type="ARBA" id="ARBA00048766"/>
    </source>
</evidence>
<evidence type="ECO:0000256" key="3">
    <source>
        <dbReference type="ARBA" id="ARBA00022525"/>
    </source>
</evidence>
<evidence type="ECO:0000256" key="4">
    <source>
        <dbReference type="ARBA" id="ARBA00022729"/>
    </source>
</evidence>
<keyword evidence="10" id="KW-0961">Cell wall biogenesis/degradation</keyword>
<comment type="subcellular location">
    <subcellularLocation>
        <location evidence="1">Secreted</location>
    </subcellularLocation>
</comment>
<evidence type="ECO:0000256" key="2">
    <source>
        <dbReference type="ARBA" id="ARBA00008834"/>
    </source>
</evidence>
<dbReference type="GO" id="GO:0005975">
    <property type="term" value="P:carbohydrate metabolic process"/>
    <property type="evidence" value="ECO:0007669"/>
    <property type="project" value="InterPro"/>
</dbReference>
<sequence length="459" mass="50419">MRFSQLLLGSLASASAIASSIDFLPAGAAITYPVETESLYARTPGSNGWGHHDKDNWGNKVEKHRRKITIRASKNDKDDISDDLLWALKKANHGGLVHLQKEKKYVIGKKLDLTFLKDVYVRLDGELKFTNDIKYWQANNFYYDFQKSIAFWVWGGKDIKIYGSGVMNGNGQAWWDGFSGAEILDPKNKFYRPILFVTDNATNIEITGLHLKDSPCWTTFMVRTKNVVFDNIYIDAVSTNISSLPKNTDGFDSLNVDGLTVTNTRVNIGDDCFSPKPNTTNVFVKNLWCNGTHGVSMGSIGQYPGVKDYISNVWIENVTLLNGENGARLKAWAGPNVGYGFIDNVTYKDIHIENTDEPVVLDQCYFNINNTACAAYPSKVNITNVKFLNISGSSSGKHGRVVADLTCSPGATCSGIHLEDINLTSPAGSPPQIVCDNIQGGIGVDCISAAEANNGTSRK</sequence>
<evidence type="ECO:0000256" key="9">
    <source>
        <dbReference type="ARBA" id="ARBA00023295"/>
    </source>
</evidence>
<dbReference type="FunFam" id="2.160.20.10:FF:000040">
    <property type="entry name" value="Probable exopolygalacturonase B"/>
    <property type="match status" value="1"/>
</dbReference>
<keyword evidence="7" id="KW-1015">Disulfide bond</keyword>
<dbReference type="GO" id="GO:0047911">
    <property type="term" value="F:galacturan 1,4-alpha-galacturonidase activity"/>
    <property type="evidence" value="ECO:0007669"/>
    <property type="project" value="UniProtKB-EC"/>
</dbReference>
<keyword evidence="6 16" id="KW-0378">Hydrolase</keyword>
<proteinExistence type="inferred from homology"/>
<evidence type="ECO:0000256" key="13">
    <source>
        <dbReference type="ARBA" id="ARBA00041473"/>
    </source>
</evidence>
<name>A0A6A5TCC4_9PLEO</name>
<dbReference type="OrthoDB" id="187139at2759"/>
<protein>
    <recommendedName>
        <fullName evidence="12">galacturonan 1,4-alpha-galacturonidase</fullName>
        <ecNumber evidence="12">3.2.1.67</ecNumber>
    </recommendedName>
    <alternativeName>
        <fullName evidence="13">Galacturan 1,4-alpha-galacturonidase B</fullName>
    </alternativeName>
    <alternativeName>
        <fullName evidence="14">Poly(1,4-alpha-D-galacturonide)galacturonohydrolase B</fullName>
    </alternativeName>
</protein>
<dbReference type="Gene3D" id="2.160.20.10">
    <property type="entry name" value="Single-stranded right-handed beta-helix, Pectin lyase-like"/>
    <property type="match status" value="1"/>
</dbReference>
<evidence type="ECO:0000256" key="8">
    <source>
        <dbReference type="ARBA" id="ARBA00023180"/>
    </source>
</evidence>
<evidence type="ECO:0000313" key="18">
    <source>
        <dbReference type="EMBL" id="KAF1950433.1"/>
    </source>
</evidence>
<evidence type="ECO:0000256" key="7">
    <source>
        <dbReference type="ARBA" id="ARBA00023157"/>
    </source>
</evidence>
<evidence type="ECO:0000256" key="5">
    <source>
        <dbReference type="ARBA" id="ARBA00022737"/>
    </source>
</evidence>
<dbReference type="GO" id="GO:0004650">
    <property type="term" value="F:polygalacturonase activity"/>
    <property type="evidence" value="ECO:0007669"/>
    <property type="project" value="InterPro"/>
</dbReference>
<organism evidence="18 19">
    <name type="scientific">Byssothecium circinans</name>
    <dbReference type="NCBI Taxonomy" id="147558"/>
    <lineage>
        <taxon>Eukaryota</taxon>
        <taxon>Fungi</taxon>
        <taxon>Dikarya</taxon>
        <taxon>Ascomycota</taxon>
        <taxon>Pezizomycotina</taxon>
        <taxon>Dothideomycetes</taxon>
        <taxon>Pleosporomycetidae</taxon>
        <taxon>Pleosporales</taxon>
        <taxon>Massarineae</taxon>
        <taxon>Massarinaceae</taxon>
        <taxon>Byssothecium</taxon>
    </lineage>
</organism>
<accession>A0A6A5TCC4</accession>
<keyword evidence="8" id="KW-0325">Glycoprotein</keyword>
<keyword evidence="3" id="KW-0964">Secreted</keyword>
<evidence type="ECO:0000256" key="14">
    <source>
        <dbReference type="ARBA" id="ARBA00042261"/>
    </source>
</evidence>